<dbReference type="InterPro" id="IPR017870">
    <property type="entry name" value="FeS_cluster_insertion_CS"/>
</dbReference>
<dbReference type="InterPro" id="IPR000361">
    <property type="entry name" value="ATAP_core_dom"/>
</dbReference>
<dbReference type="RefSeq" id="WP_133594292.1">
    <property type="nucleotide sequence ID" value="NZ_SNVV01000021.1"/>
</dbReference>
<evidence type="ECO:0000313" key="8">
    <source>
        <dbReference type="EMBL" id="TDN47218.1"/>
    </source>
</evidence>
<sequence length="107" mass="11616">MSVTLSPSAAKHVANFIAKRGKGVGIRLGVRTSGCSGMAYKLEFVDEQQAEDMVFESHGVKVIVDPKSLPYIDGTELDFVREGLNEGFKFNNPNVKDECGCGESFNV</sequence>
<keyword evidence="9" id="KW-1185">Reference proteome</keyword>
<dbReference type="GO" id="GO:0046872">
    <property type="term" value="F:metal ion binding"/>
    <property type="evidence" value="ECO:0007669"/>
    <property type="project" value="UniProtKB-KW"/>
</dbReference>
<evidence type="ECO:0000256" key="1">
    <source>
        <dbReference type="ARBA" id="ARBA00001962"/>
    </source>
</evidence>
<dbReference type="InterPro" id="IPR011302">
    <property type="entry name" value="IscA_proteobact"/>
</dbReference>
<evidence type="ECO:0000313" key="9">
    <source>
        <dbReference type="Proteomes" id="UP000295129"/>
    </source>
</evidence>
<dbReference type="Proteomes" id="UP000295129">
    <property type="component" value="Unassembled WGS sequence"/>
</dbReference>
<comment type="cofactor">
    <cofactor evidence="1">
        <name>Fe cation</name>
        <dbReference type="ChEBI" id="CHEBI:24875"/>
    </cofactor>
</comment>
<dbReference type="EMBL" id="SNVV01000021">
    <property type="protein sequence ID" value="TDN47218.1"/>
    <property type="molecule type" value="Genomic_DNA"/>
</dbReference>
<comment type="similarity">
    <text evidence="2">Belongs to the HesB/IscA family.</text>
</comment>
<dbReference type="GO" id="GO:0051537">
    <property type="term" value="F:2 iron, 2 sulfur cluster binding"/>
    <property type="evidence" value="ECO:0007669"/>
    <property type="project" value="TreeGrafter"/>
</dbReference>
<dbReference type="GO" id="GO:0016226">
    <property type="term" value="P:iron-sulfur cluster assembly"/>
    <property type="evidence" value="ECO:0007669"/>
    <property type="project" value="InterPro"/>
</dbReference>
<dbReference type="InterPro" id="IPR016092">
    <property type="entry name" value="ATAP"/>
</dbReference>
<proteinExistence type="inferred from homology"/>
<evidence type="ECO:0000256" key="2">
    <source>
        <dbReference type="ARBA" id="ARBA00006718"/>
    </source>
</evidence>
<dbReference type="PROSITE" id="PS01152">
    <property type="entry name" value="HESB"/>
    <property type="match status" value="1"/>
</dbReference>
<dbReference type="Pfam" id="PF01521">
    <property type="entry name" value="Fe-S_biosyn"/>
    <property type="match status" value="1"/>
</dbReference>
<accession>A0A4R6DSC5</accession>
<dbReference type="GO" id="GO:0005829">
    <property type="term" value="C:cytosol"/>
    <property type="evidence" value="ECO:0007669"/>
    <property type="project" value="TreeGrafter"/>
</dbReference>
<evidence type="ECO:0000256" key="5">
    <source>
        <dbReference type="ARBA" id="ARBA00023004"/>
    </source>
</evidence>
<evidence type="ECO:0000256" key="6">
    <source>
        <dbReference type="ARBA" id="ARBA00032050"/>
    </source>
</evidence>
<protein>
    <recommendedName>
        <fullName evidence="3">Iron-binding protein IscA</fullName>
    </recommendedName>
    <alternativeName>
        <fullName evidence="6">Iron-sulfur cluster assembly protein</fullName>
    </alternativeName>
</protein>
<evidence type="ECO:0000256" key="3">
    <source>
        <dbReference type="ARBA" id="ARBA00014591"/>
    </source>
</evidence>
<dbReference type="Gene3D" id="2.60.300.12">
    <property type="entry name" value="HesB-like domain"/>
    <property type="match status" value="1"/>
</dbReference>
<dbReference type="NCBIfam" id="NF007049">
    <property type="entry name" value="PRK09502.1"/>
    <property type="match status" value="1"/>
</dbReference>
<dbReference type="InterPro" id="IPR035903">
    <property type="entry name" value="HesB-like_dom_sf"/>
</dbReference>
<dbReference type="InterPro" id="IPR050322">
    <property type="entry name" value="Fe-S_cluster_asmbl/transfer"/>
</dbReference>
<dbReference type="OrthoDB" id="9801228at2"/>
<comment type="caution">
    <text evidence="8">The sequence shown here is derived from an EMBL/GenBank/DDBJ whole genome shotgun (WGS) entry which is preliminary data.</text>
</comment>
<gene>
    <name evidence="8" type="ORF">C7389_12123</name>
</gene>
<organism evidence="8 9">
    <name type="scientific">Azoarcus indigens</name>
    <dbReference type="NCBI Taxonomy" id="29545"/>
    <lineage>
        <taxon>Bacteria</taxon>
        <taxon>Pseudomonadati</taxon>
        <taxon>Pseudomonadota</taxon>
        <taxon>Betaproteobacteria</taxon>
        <taxon>Rhodocyclales</taxon>
        <taxon>Zoogloeaceae</taxon>
        <taxon>Azoarcus</taxon>
    </lineage>
</organism>
<keyword evidence="4" id="KW-0479">Metal-binding</keyword>
<evidence type="ECO:0000256" key="4">
    <source>
        <dbReference type="ARBA" id="ARBA00022723"/>
    </source>
</evidence>
<dbReference type="SUPFAM" id="SSF89360">
    <property type="entry name" value="HesB-like domain"/>
    <property type="match status" value="1"/>
</dbReference>
<reference evidence="8 9" key="1">
    <citation type="submission" date="2019-03" db="EMBL/GenBank/DDBJ databases">
        <title>Genomic Encyclopedia of Type Strains, Phase IV (KMG-IV): sequencing the most valuable type-strain genomes for metagenomic binning, comparative biology and taxonomic classification.</title>
        <authorList>
            <person name="Goeker M."/>
        </authorList>
    </citation>
    <scope>NUCLEOTIDE SEQUENCE [LARGE SCALE GENOMIC DNA]</scope>
    <source>
        <strain evidence="8 9">DSM 12121</strain>
    </source>
</reference>
<evidence type="ECO:0000259" key="7">
    <source>
        <dbReference type="Pfam" id="PF01521"/>
    </source>
</evidence>
<dbReference type="PANTHER" id="PTHR10072:SF41">
    <property type="entry name" value="IRON-SULFUR CLUSTER ASSEMBLY 1 HOMOLOG, MITOCHONDRIAL"/>
    <property type="match status" value="1"/>
</dbReference>
<dbReference type="NCBIfam" id="TIGR02011">
    <property type="entry name" value="IscA"/>
    <property type="match status" value="1"/>
</dbReference>
<dbReference type="NCBIfam" id="TIGR00049">
    <property type="entry name" value="iron-sulfur cluster assembly accessory protein"/>
    <property type="match status" value="1"/>
</dbReference>
<dbReference type="PANTHER" id="PTHR10072">
    <property type="entry name" value="IRON-SULFUR CLUSTER ASSEMBLY PROTEIN"/>
    <property type="match status" value="1"/>
</dbReference>
<feature type="domain" description="Core" evidence="7">
    <location>
        <begin position="1"/>
        <end position="103"/>
    </location>
</feature>
<dbReference type="FunFam" id="2.60.300.12:FF:000001">
    <property type="entry name" value="Iron-binding protein IscA"/>
    <property type="match status" value="1"/>
</dbReference>
<keyword evidence="5" id="KW-0408">Iron</keyword>
<name>A0A4R6DSC5_9RHOO</name>
<dbReference type="AlphaFoldDB" id="A0A4R6DSC5"/>